<feature type="transmembrane region" description="Helical" evidence="1">
    <location>
        <begin position="104"/>
        <end position="124"/>
    </location>
</feature>
<reference evidence="2 3" key="1">
    <citation type="submission" date="2015-02" db="EMBL/GenBank/DDBJ databases">
        <title>Genome sequene of Rhodovulum sulfidophilum DSM 2351.</title>
        <authorList>
            <person name="Nagao N."/>
        </authorList>
    </citation>
    <scope>NUCLEOTIDE SEQUENCE [LARGE SCALE GENOMIC DNA]</scope>
    <source>
        <strain evidence="2 3">DSM 2351</strain>
    </source>
</reference>
<dbReference type="Proteomes" id="UP000064912">
    <property type="component" value="Chromosome"/>
</dbReference>
<proteinExistence type="predicted"/>
<evidence type="ECO:0000313" key="2">
    <source>
        <dbReference type="EMBL" id="BAQ68307.1"/>
    </source>
</evidence>
<evidence type="ECO:0008006" key="4">
    <source>
        <dbReference type="Google" id="ProtNLM"/>
    </source>
</evidence>
<dbReference type="PATRIC" id="fig|35806.4.peg.1175"/>
<keyword evidence="1" id="KW-0812">Transmembrane</keyword>
<organism evidence="2 3">
    <name type="scientific">Rhodovulum sulfidophilum</name>
    <name type="common">Rhodobacter sulfidophilus</name>
    <dbReference type="NCBI Taxonomy" id="35806"/>
    <lineage>
        <taxon>Bacteria</taxon>
        <taxon>Pseudomonadati</taxon>
        <taxon>Pseudomonadota</taxon>
        <taxon>Alphaproteobacteria</taxon>
        <taxon>Rhodobacterales</taxon>
        <taxon>Paracoccaceae</taxon>
        <taxon>Rhodovulum</taxon>
    </lineage>
</organism>
<feature type="transmembrane region" description="Helical" evidence="1">
    <location>
        <begin position="21"/>
        <end position="41"/>
    </location>
</feature>
<keyword evidence="1" id="KW-0472">Membrane</keyword>
<dbReference type="Pfam" id="PF10011">
    <property type="entry name" value="DUF2254"/>
    <property type="match status" value="1"/>
</dbReference>
<name>A0A0D6AZN2_RHOSU</name>
<dbReference type="KEGG" id="rsu:NHU_01143"/>
<keyword evidence="1" id="KW-1133">Transmembrane helix</keyword>
<evidence type="ECO:0000256" key="1">
    <source>
        <dbReference type="SAM" id="Phobius"/>
    </source>
</evidence>
<feature type="transmembrane region" description="Helical" evidence="1">
    <location>
        <begin position="61"/>
        <end position="83"/>
    </location>
</feature>
<evidence type="ECO:0000313" key="3">
    <source>
        <dbReference type="Proteomes" id="UP000064912"/>
    </source>
</evidence>
<gene>
    <name evidence="2" type="ORF">NHU_01143</name>
</gene>
<dbReference type="eggNOG" id="COG4325">
    <property type="taxonomic scope" value="Bacteria"/>
</dbReference>
<dbReference type="InterPro" id="IPR018723">
    <property type="entry name" value="DUF2254_membrane"/>
</dbReference>
<accession>A0A0D6AZN2</accession>
<sequence length="410" mass="43381">MKSLRLWQVLRLSRRLWVRTSLIAVLGIVAAGAAALLGPVIPQELADRLGEDAVMPVLDVLASSMLAVATFSLSIMVTTHRQASSQVTPRSHRLLLEDTTTQTVLATFIGAFIFALVSIILFRAGAYTGAAPFVLFAFTVLVVALVVVAILRWIDHLSRLGSMDETIAQAAARARDTLTAARNAPSMLATPLPDGAVPPAGARPVPAPRGGYVQLVDMAALSVLAEKAGAEIWVAAVPGSFLVAGRALAHVNPPGDIDRDAICAAFEIEAVRSFEQDARFALAVLSEIASRALSPGLNDPGTAIDILGRLEQLLAECPAAGDEIRYPRLHAPPLRAEDLVEDAFAAIARDGASMREVARRLIHALNTLRQGDDPALARAAEAMTRRALAHAEAALVLDEDKAGLRQLAGL</sequence>
<protein>
    <recommendedName>
        <fullName evidence="4">DUF2254 domain-containing protein</fullName>
    </recommendedName>
</protein>
<dbReference type="EMBL" id="AP014800">
    <property type="protein sequence ID" value="BAQ68307.1"/>
    <property type="molecule type" value="Genomic_DNA"/>
</dbReference>
<dbReference type="AlphaFoldDB" id="A0A0D6AZN2"/>
<feature type="transmembrane region" description="Helical" evidence="1">
    <location>
        <begin position="130"/>
        <end position="154"/>
    </location>
</feature>